<comment type="similarity">
    <text evidence="2 9">Belongs to the copper/topaquinone oxidase family.</text>
</comment>
<dbReference type="GO" id="GO:0008131">
    <property type="term" value="F:primary methylamine oxidase activity"/>
    <property type="evidence" value="ECO:0007669"/>
    <property type="project" value="InterPro"/>
</dbReference>
<organism evidence="13 14">
    <name type="scientific">Fusarium oligoseptatum</name>
    <dbReference type="NCBI Taxonomy" id="2604345"/>
    <lineage>
        <taxon>Eukaryota</taxon>
        <taxon>Fungi</taxon>
        <taxon>Dikarya</taxon>
        <taxon>Ascomycota</taxon>
        <taxon>Pezizomycotina</taxon>
        <taxon>Sordariomycetes</taxon>
        <taxon>Hypocreomycetidae</taxon>
        <taxon>Hypocreales</taxon>
        <taxon>Nectriaceae</taxon>
        <taxon>Fusarium</taxon>
        <taxon>Fusarium solani species complex</taxon>
    </lineage>
</organism>
<comment type="cofactor">
    <cofactor evidence="1">
        <name>Cu cation</name>
        <dbReference type="ChEBI" id="CHEBI:23378"/>
    </cofactor>
</comment>
<evidence type="ECO:0000256" key="4">
    <source>
        <dbReference type="ARBA" id="ARBA00022772"/>
    </source>
</evidence>
<dbReference type="InterPro" id="IPR015800">
    <property type="entry name" value="Cu_amine_oxidase_N2"/>
</dbReference>
<evidence type="ECO:0000256" key="7">
    <source>
        <dbReference type="PIRSR" id="PIRSR600269-50"/>
    </source>
</evidence>
<dbReference type="InterPro" id="IPR016182">
    <property type="entry name" value="Cu_amine_oxidase_N-reg"/>
</dbReference>
<evidence type="ECO:0000256" key="1">
    <source>
        <dbReference type="ARBA" id="ARBA00001935"/>
    </source>
</evidence>
<dbReference type="PANTHER" id="PTHR10638:SF33">
    <property type="entry name" value="AMINE OXIDASE"/>
    <property type="match status" value="1"/>
</dbReference>
<comment type="PTM">
    <text evidence="8 9">Topaquinone (TPQ) is generated by copper-dependent autoxidation of a specific tyrosyl residue.</text>
</comment>
<dbReference type="AlphaFoldDB" id="A0A428SSB4"/>
<dbReference type="Gene3D" id="3.10.450.40">
    <property type="match status" value="2"/>
</dbReference>
<keyword evidence="4 7" id="KW-0801">TPQ</keyword>
<dbReference type="Pfam" id="PF02727">
    <property type="entry name" value="Cu_amine_oxidN2"/>
    <property type="match status" value="1"/>
</dbReference>
<dbReference type="SUPFAM" id="SSF49998">
    <property type="entry name" value="Amine oxidase catalytic domain"/>
    <property type="match status" value="1"/>
</dbReference>
<feature type="region of interest" description="Disordered" evidence="10">
    <location>
        <begin position="684"/>
        <end position="708"/>
    </location>
</feature>
<dbReference type="InterPro" id="IPR015798">
    <property type="entry name" value="Cu_amine_oxidase_C"/>
</dbReference>
<dbReference type="GO" id="GO:0009308">
    <property type="term" value="P:amine metabolic process"/>
    <property type="evidence" value="ECO:0007669"/>
    <property type="project" value="UniProtKB-UniRule"/>
</dbReference>
<evidence type="ECO:0000256" key="9">
    <source>
        <dbReference type="RuleBase" id="RU000672"/>
    </source>
</evidence>
<dbReference type="EMBL" id="NKCK01000198">
    <property type="protein sequence ID" value="RSL92689.1"/>
    <property type="molecule type" value="Genomic_DNA"/>
</dbReference>
<sequence>MGSVFQDTLKWESIICAFVRSVYQDLSVRLSDLSDSSEPRRNLVGTSSDHSRPASPSLGRVHRCRVADWSYPPIPDPSMWGVDDKTASHKTQTESKESICLLDQPVSRSPSLKSIRTRYRKMHHPLDPLSPAEIAVVATLVKSSQPEGAVHFKNITLVEPPKSETRRFLAAERKGATGSVKPTRRASTLFYHRRTVDLFLATVNLDASRLEQVEKLDEKYHGHADMDEVIEVRDTCLRHPAVKARIDRYELPDNFTVVCDTWPYGRDTGGKLRRLAQCFLYAKDSSHPGSNSYDNPLPFSPIIDYVTRELVDIMDLPIGSDHNLSPEVKYIPHPPKEWHHDLQSEPKRTDLKPLTVNQPLGASFTVDGCLVQWQKWRFRVGFNWREGMVLHDVTYAGRELFHRLSLSEMFVPYGDPRTPYSRKSVFDVGDIGAGVAANNLSLGCDCLGLIKYFSFTLSDSNGRPVEKPNVICMHEIDDGIGWKHTDGATKETSIVRSRVLVLQTIITVGNYEYIFMWNFDQAAALHYKIQATGILSTVPIAPGATVPYGTNVNQGVMAPYHQHVFSLRIDPALDGDKNSFLEEDSVAMPFDSSNPVGVGYVTEKRVIRNAGYSTAKPNRVHKIINPSVINKISGCPVAYAIHSPQKQMLLAHPDSWHGKRAKFALQPYWVTTYRDGELYAAGDHTYQSLPDGEDEGNESLGKERKGDLATWAGRGDKVDGEDIVLWHSISLTHNPRPEDYPVMPCETMMVSLKPSGFFEHNPALDVPQSTQRSNQSTLYEEQLLPVVLGKHKSAQICCESKL</sequence>
<dbReference type="GO" id="GO:0005507">
    <property type="term" value="F:copper ion binding"/>
    <property type="evidence" value="ECO:0007669"/>
    <property type="project" value="InterPro"/>
</dbReference>
<evidence type="ECO:0000256" key="8">
    <source>
        <dbReference type="PIRSR" id="PIRSR600269-51"/>
    </source>
</evidence>
<keyword evidence="6 9" id="KW-0186">Copper</keyword>
<evidence type="ECO:0000256" key="5">
    <source>
        <dbReference type="ARBA" id="ARBA00023002"/>
    </source>
</evidence>
<evidence type="ECO:0000256" key="3">
    <source>
        <dbReference type="ARBA" id="ARBA00022723"/>
    </source>
</evidence>
<keyword evidence="3 9" id="KW-0479">Metal-binding</keyword>
<dbReference type="STRING" id="1325735.A0A428SSB4"/>
<keyword evidence="14" id="KW-1185">Reference proteome</keyword>
<dbReference type="PANTHER" id="PTHR10638">
    <property type="entry name" value="COPPER AMINE OXIDASE"/>
    <property type="match status" value="1"/>
</dbReference>
<dbReference type="EC" id="1.4.3.-" evidence="9"/>
<dbReference type="Pfam" id="PF01179">
    <property type="entry name" value="Cu_amine_oxid"/>
    <property type="match status" value="1"/>
</dbReference>
<evidence type="ECO:0000256" key="2">
    <source>
        <dbReference type="ARBA" id="ARBA00007983"/>
    </source>
</evidence>
<feature type="region of interest" description="Disordered" evidence="10">
    <location>
        <begin position="34"/>
        <end position="58"/>
    </location>
</feature>
<dbReference type="Proteomes" id="UP000287144">
    <property type="component" value="Unassembled WGS sequence"/>
</dbReference>
<dbReference type="InterPro" id="IPR036460">
    <property type="entry name" value="Cu_amine_oxidase_C_sf"/>
</dbReference>
<feature type="modified residue" description="2',4',5'-topaquinone" evidence="8">
    <location>
        <position position="511"/>
    </location>
</feature>
<dbReference type="SUPFAM" id="SSF54416">
    <property type="entry name" value="Amine oxidase N-terminal region"/>
    <property type="match status" value="2"/>
</dbReference>
<evidence type="ECO:0000313" key="14">
    <source>
        <dbReference type="Proteomes" id="UP000287144"/>
    </source>
</evidence>
<gene>
    <name evidence="13" type="ORF">CEP52_013673</name>
</gene>
<dbReference type="InterPro" id="IPR049948">
    <property type="entry name" value="Cu_Am_ox_TPQ-bd"/>
</dbReference>
<feature type="domain" description="Copper amine oxidase catalytic" evidence="11">
    <location>
        <begin position="355"/>
        <end position="764"/>
    </location>
</feature>
<feature type="domain" description="Copper amine oxidase N2-terminal" evidence="12">
    <location>
        <begin position="124"/>
        <end position="190"/>
    </location>
</feature>
<feature type="active site" description="Proton acceptor" evidence="7">
    <location>
        <position position="427"/>
    </location>
</feature>
<evidence type="ECO:0000313" key="13">
    <source>
        <dbReference type="EMBL" id="RSL92689.1"/>
    </source>
</evidence>
<dbReference type="InterPro" id="IPR000269">
    <property type="entry name" value="Cu_amine_oxidase"/>
</dbReference>
<dbReference type="GO" id="GO:0048038">
    <property type="term" value="F:quinone binding"/>
    <property type="evidence" value="ECO:0007669"/>
    <property type="project" value="InterPro"/>
</dbReference>
<evidence type="ECO:0000256" key="10">
    <source>
        <dbReference type="SAM" id="MobiDB-lite"/>
    </source>
</evidence>
<comment type="caution">
    <text evidence="13">The sequence shown here is derived from an EMBL/GenBank/DDBJ whole genome shotgun (WGS) entry which is preliminary data.</text>
</comment>
<proteinExistence type="inferred from homology"/>
<reference evidence="13 14" key="1">
    <citation type="submission" date="2017-06" db="EMBL/GenBank/DDBJ databases">
        <title>Comparative genomic analysis of Ambrosia Fusariam Clade fungi.</title>
        <authorList>
            <person name="Stajich J.E."/>
            <person name="Carrillo J."/>
            <person name="Kijimoto T."/>
            <person name="Eskalen A."/>
            <person name="O'Donnell K."/>
            <person name="Kasson M."/>
        </authorList>
    </citation>
    <scope>NUCLEOTIDE SEQUENCE [LARGE SCALE GENOMIC DNA]</scope>
    <source>
        <strain evidence="13 14">NRRL62579</strain>
    </source>
</reference>
<comment type="cofactor">
    <cofactor evidence="9">
        <name>Cu cation</name>
        <dbReference type="ChEBI" id="CHEBI:23378"/>
    </cofactor>
    <text evidence="9">Contains 1 topaquinone per subunit.</text>
</comment>
<evidence type="ECO:0000259" key="12">
    <source>
        <dbReference type="Pfam" id="PF02727"/>
    </source>
</evidence>
<dbReference type="Gene3D" id="2.70.98.20">
    <property type="entry name" value="Copper amine oxidase, catalytic domain"/>
    <property type="match status" value="1"/>
</dbReference>
<accession>A0A428SSB4</accession>
<name>A0A428SSB4_9HYPO</name>
<dbReference type="PROSITE" id="PS01164">
    <property type="entry name" value="COPPER_AMINE_OXID_1"/>
    <property type="match status" value="1"/>
</dbReference>
<keyword evidence="5 9" id="KW-0560">Oxidoreductase</keyword>
<evidence type="ECO:0000256" key="6">
    <source>
        <dbReference type="ARBA" id="ARBA00023008"/>
    </source>
</evidence>
<feature type="active site" description="Schiff-base intermediate with substrate; via topaquinone" evidence="7">
    <location>
        <position position="511"/>
    </location>
</feature>
<protein>
    <recommendedName>
        <fullName evidence="9">Amine oxidase</fullName>
        <ecNumber evidence="9">1.4.3.-</ecNumber>
    </recommendedName>
</protein>
<evidence type="ECO:0000259" key="11">
    <source>
        <dbReference type="Pfam" id="PF01179"/>
    </source>
</evidence>